<feature type="non-terminal residue" evidence="1">
    <location>
        <position position="1"/>
    </location>
</feature>
<protein>
    <submittedName>
        <fullName evidence="1">43245_t:CDS:1</fullName>
    </submittedName>
</protein>
<dbReference type="Proteomes" id="UP000789901">
    <property type="component" value="Unassembled WGS sequence"/>
</dbReference>
<accession>A0ABN7XH25</accession>
<sequence length="54" mass="6324">QTKERKILILQGRLYHKTNTSHEHRQDKAPCKCRQGTMQMSSRHHANVIKAPCK</sequence>
<feature type="non-terminal residue" evidence="1">
    <location>
        <position position="54"/>
    </location>
</feature>
<evidence type="ECO:0000313" key="2">
    <source>
        <dbReference type="Proteomes" id="UP000789901"/>
    </source>
</evidence>
<dbReference type="EMBL" id="CAJVQB010138597">
    <property type="protein sequence ID" value="CAG8854482.1"/>
    <property type="molecule type" value="Genomic_DNA"/>
</dbReference>
<gene>
    <name evidence="1" type="ORF">GMARGA_LOCUS43303</name>
</gene>
<evidence type="ECO:0000313" key="1">
    <source>
        <dbReference type="EMBL" id="CAG8854482.1"/>
    </source>
</evidence>
<comment type="caution">
    <text evidence="1">The sequence shown here is derived from an EMBL/GenBank/DDBJ whole genome shotgun (WGS) entry which is preliminary data.</text>
</comment>
<keyword evidence="2" id="KW-1185">Reference proteome</keyword>
<reference evidence="1 2" key="1">
    <citation type="submission" date="2021-06" db="EMBL/GenBank/DDBJ databases">
        <authorList>
            <person name="Kallberg Y."/>
            <person name="Tangrot J."/>
            <person name="Rosling A."/>
        </authorList>
    </citation>
    <scope>NUCLEOTIDE SEQUENCE [LARGE SCALE GENOMIC DNA]</scope>
    <source>
        <strain evidence="1 2">120-4 pot B 10/14</strain>
    </source>
</reference>
<organism evidence="1 2">
    <name type="scientific">Gigaspora margarita</name>
    <dbReference type="NCBI Taxonomy" id="4874"/>
    <lineage>
        <taxon>Eukaryota</taxon>
        <taxon>Fungi</taxon>
        <taxon>Fungi incertae sedis</taxon>
        <taxon>Mucoromycota</taxon>
        <taxon>Glomeromycotina</taxon>
        <taxon>Glomeromycetes</taxon>
        <taxon>Diversisporales</taxon>
        <taxon>Gigasporaceae</taxon>
        <taxon>Gigaspora</taxon>
    </lineage>
</organism>
<name>A0ABN7XH25_GIGMA</name>
<proteinExistence type="predicted"/>